<sequence length="84" mass="9671">MATNLNYRQDQAGQGDVANGAYYNVIMPYDDPALVNPNELATFPKQVRKDGHHHHESHLYHRTPVMEGRNITRTDNQPNRHGFM</sequence>
<protein>
    <submittedName>
        <fullName evidence="2">Uncharacterized protein</fullName>
    </submittedName>
</protein>
<dbReference type="eggNOG" id="ENOG5032GWS">
    <property type="taxonomic scope" value="Bacteria"/>
</dbReference>
<reference evidence="2 3" key="1">
    <citation type="submission" date="2013-09" db="EMBL/GenBank/DDBJ databases">
        <authorList>
            <person name="Zeng Z."/>
            <person name="Chen C."/>
        </authorList>
    </citation>
    <scope>NUCLEOTIDE SEQUENCE [LARGE SCALE GENOMIC DNA]</scope>
    <source>
        <strain evidence="2 3">WB 4.1-42</strain>
    </source>
</reference>
<accession>A0A0A2N1J1</accession>
<proteinExistence type="predicted"/>
<dbReference type="EMBL" id="JRLY01000002">
    <property type="protein sequence ID" value="KGO94325.1"/>
    <property type="molecule type" value="Genomic_DNA"/>
</dbReference>
<gene>
    <name evidence="2" type="ORF">Q766_05240</name>
</gene>
<comment type="caution">
    <text evidence="2">The sequence shown here is derived from an EMBL/GenBank/DDBJ whole genome shotgun (WGS) entry which is preliminary data.</text>
</comment>
<feature type="compositionally biased region" description="Polar residues" evidence="1">
    <location>
        <begin position="71"/>
        <end position="84"/>
    </location>
</feature>
<dbReference type="OrthoDB" id="1367000at2"/>
<dbReference type="RefSeq" id="WP_026990393.1">
    <property type="nucleotide sequence ID" value="NZ_AUGP01000017.1"/>
</dbReference>
<dbReference type="Proteomes" id="UP000030111">
    <property type="component" value="Unassembled WGS sequence"/>
</dbReference>
<feature type="region of interest" description="Disordered" evidence="1">
    <location>
        <begin position="48"/>
        <end position="84"/>
    </location>
</feature>
<keyword evidence="3" id="KW-1185">Reference proteome</keyword>
<evidence type="ECO:0000313" key="2">
    <source>
        <dbReference type="EMBL" id="KGO94325.1"/>
    </source>
</evidence>
<evidence type="ECO:0000256" key="1">
    <source>
        <dbReference type="SAM" id="MobiDB-lite"/>
    </source>
</evidence>
<dbReference type="AlphaFoldDB" id="A0A0A2N1J1"/>
<evidence type="ECO:0000313" key="3">
    <source>
        <dbReference type="Proteomes" id="UP000030111"/>
    </source>
</evidence>
<organism evidence="2 3">
    <name type="scientific">Flavobacterium subsaxonicum WB 4.1-42 = DSM 21790</name>
    <dbReference type="NCBI Taxonomy" id="1121898"/>
    <lineage>
        <taxon>Bacteria</taxon>
        <taxon>Pseudomonadati</taxon>
        <taxon>Bacteroidota</taxon>
        <taxon>Flavobacteriia</taxon>
        <taxon>Flavobacteriales</taxon>
        <taxon>Flavobacteriaceae</taxon>
        <taxon>Flavobacterium</taxon>
    </lineage>
</organism>
<name>A0A0A2N1J1_9FLAO</name>